<organism evidence="2 3">
    <name type="scientific">Macrostomum lignano</name>
    <dbReference type="NCBI Taxonomy" id="282301"/>
    <lineage>
        <taxon>Eukaryota</taxon>
        <taxon>Metazoa</taxon>
        <taxon>Spiralia</taxon>
        <taxon>Lophotrochozoa</taxon>
        <taxon>Platyhelminthes</taxon>
        <taxon>Rhabditophora</taxon>
        <taxon>Macrostomorpha</taxon>
        <taxon>Macrostomida</taxon>
        <taxon>Macrostomidae</taxon>
        <taxon>Macrostomum</taxon>
    </lineage>
</organism>
<proteinExistence type="predicted"/>
<evidence type="ECO:0000313" key="1">
    <source>
        <dbReference type="EMBL" id="PAA64209.1"/>
    </source>
</evidence>
<dbReference type="Proteomes" id="UP000215902">
    <property type="component" value="Unassembled WGS sequence"/>
</dbReference>
<comment type="caution">
    <text evidence="2">The sequence shown here is derived from an EMBL/GenBank/DDBJ whole genome shotgun (WGS) entry which is preliminary data.</text>
</comment>
<sequence>MDPKQQYIAVKNQKPSALLLAAYDQSESACSSRVSSCSSGNSSTNSSQTRLALHSELSMRCWMRNRCEEAQLQRRLAVLETQRQQAWLRATREADNLMLKARQQTYPTQNSYMYQGM</sequence>
<dbReference type="EMBL" id="NIVC01001587">
    <property type="protein sequence ID" value="PAA66128.1"/>
    <property type="molecule type" value="Genomic_DNA"/>
</dbReference>
<evidence type="ECO:0000313" key="2">
    <source>
        <dbReference type="EMBL" id="PAA66128.1"/>
    </source>
</evidence>
<evidence type="ECO:0000313" key="3">
    <source>
        <dbReference type="Proteomes" id="UP000215902"/>
    </source>
</evidence>
<name>A0A267EX78_9PLAT</name>
<reference evidence="2 3" key="1">
    <citation type="submission" date="2017-06" db="EMBL/GenBank/DDBJ databases">
        <title>A platform for efficient transgenesis in Macrostomum lignano, a flatworm model organism for stem cell research.</title>
        <authorList>
            <person name="Berezikov E."/>
        </authorList>
    </citation>
    <scope>NUCLEOTIDE SEQUENCE [LARGE SCALE GENOMIC DNA]</scope>
    <source>
        <strain evidence="2">DV1</strain>
        <tissue evidence="2">Whole organism</tissue>
    </source>
</reference>
<protein>
    <submittedName>
        <fullName evidence="2">Uncharacterized protein</fullName>
    </submittedName>
</protein>
<dbReference type="EMBL" id="NIVC01001774">
    <property type="protein sequence ID" value="PAA64209.1"/>
    <property type="molecule type" value="Genomic_DNA"/>
</dbReference>
<accession>A0A267EX78</accession>
<keyword evidence="3" id="KW-1185">Reference proteome</keyword>
<dbReference type="AlphaFoldDB" id="A0A267EX78"/>
<gene>
    <name evidence="2" type="ORF">BOX15_Mlig033056g2</name>
    <name evidence="1" type="ORF">BOX15_Mlig033056g4</name>
</gene>